<keyword evidence="21" id="KW-1185">Reference proteome</keyword>
<dbReference type="CDD" id="cd03875">
    <property type="entry name" value="M28_Fxna_like"/>
    <property type="match status" value="1"/>
</dbReference>
<feature type="transmembrane region" description="Helical" evidence="16">
    <location>
        <begin position="682"/>
        <end position="700"/>
    </location>
</feature>
<dbReference type="InterPro" id="IPR045175">
    <property type="entry name" value="M28_fam"/>
</dbReference>
<keyword evidence="9 15" id="KW-0378">Hydrolase</keyword>
<feature type="transmembrane region" description="Helical" evidence="16">
    <location>
        <begin position="490"/>
        <end position="509"/>
    </location>
</feature>
<dbReference type="Proteomes" id="UP000250043">
    <property type="component" value="Unassembled WGS sequence"/>
</dbReference>
<feature type="transmembrane region" description="Helical" evidence="16">
    <location>
        <begin position="516"/>
        <end position="536"/>
    </location>
</feature>
<evidence type="ECO:0000256" key="6">
    <source>
        <dbReference type="ARBA" id="ARBA00022670"/>
    </source>
</evidence>
<comment type="cofactor">
    <cofactor evidence="1">
        <name>Zn(2+)</name>
        <dbReference type="ChEBI" id="CHEBI:29105"/>
    </cofactor>
</comment>
<dbReference type="Gene3D" id="3.40.630.10">
    <property type="entry name" value="Zn peptidases"/>
    <property type="match status" value="1"/>
</dbReference>
<comment type="function">
    <text evidence="2">May be involved in vacuolar sorting and osmoregulation.</text>
</comment>
<keyword evidence="8 15" id="KW-0479">Metal-binding</keyword>
<evidence type="ECO:0000256" key="15">
    <source>
        <dbReference type="RuleBase" id="RU361240"/>
    </source>
</evidence>
<dbReference type="GO" id="GO:0008235">
    <property type="term" value="F:metalloexopeptidase activity"/>
    <property type="evidence" value="ECO:0007669"/>
    <property type="project" value="InterPro"/>
</dbReference>
<evidence type="ECO:0000256" key="12">
    <source>
        <dbReference type="ARBA" id="ARBA00023049"/>
    </source>
</evidence>
<evidence type="ECO:0000256" key="9">
    <source>
        <dbReference type="ARBA" id="ARBA00022801"/>
    </source>
</evidence>
<evidence type="ECO:0000256" key="2">
    <source>
        <dbReference type="ARBA" id="ARBA00003273"/>
    </source>
</evidence>
<dbReference type="InterPro" id="IPR048024">
    <property type="entry name" value="Fxna-like_M28_dom"/>
</dbReference>
<feature type="domain" description="Vacuolar membrane protease transmembrane" evidence="19">
    <location>
        <begin position="422"/>
        <end position="707"/>
    </location>
</feature>
<feature type="transmembrane region" description="Helical" evidence="16">
    <location>
        <begin position="420"/>
        <end position="444"/>
    </location>
</feature>
<dbReference type="AlphaFoldDB" id="A0A8E2DJV2"/>
<name>A0A8E2DJV2_9APHY</name>
<evidence type="ECO:0000259" key="17">
    <source>
        <dbReference type="Pfam" id="PF04389"/>
    </source>
</evidence>
<dbReference type="Pfam" id="PF22251">
    <property type="entry name" value="PFF1_TM"/>
    <property type="match status" value="1"/>
</dbReference>
<dbReference type="InterPro" id="IPR053975">
    <property type="entry name" value="PFF1_C"/>
</dbReference>
<dbReference type="GO" id="GO:0046872">
    <property type="term" value="F:metal ion binding"/>
    <property type="evidence" value="ECO:0007669"/>
    <property type="project" value="UniProtKB-KW"/>
</dbReference>
<accession>A0A8E2DJV2</accession>
<proteinExistence type="inferred from homology"/>
<evidence type="ECO:0000313" key="20">
    <source>
        <dbReference type="EMBL" id="OCH89411.1"/>
    </source>
</evidence>
<keyword evidence="7 16" id="KW-0812">Transmembrane</keyword>
<feature type="domain" description="Vacuolar membrane protease C-terminal" evidence="18">
    <location>
        <begin position="738"/>
        <end position="999"/>
    </location>
</feature>
<evidence type="ECO:0000256" key="4">
    <source>
        <dbReference type="ARBA" id="ARBA00010918"/>
    </source>
</evidence>
<dbReference type="Pfam" id="PF22250">
    <property type="entry name" value="PFF1_C"/>
    <property type="match status" value="1"/>
</dbReference>
<dbReference type="PANTHER" id="PTHR12147:SF58">
    <property type="entry name" value="VACUOLAR MEMBRANE PROTEASE"/>
    <property type="match status" value="1"/>
</dbReference>
<feature type="transmembrane region" description="Helical" evidence="16">
    <location>
        <begin position="645"/>
        <end position="670"/>
    </location>
</feature>
<feature type="transmembrane region" description="Helical" evidence="16">
    <location>
        <begin position="371"/>
        <end position="392"/>
    </location>
</feature>
<dbReference type="SUPFAM" id="SSF53187">
    <property type="entry name" value="Zn-dependent exopeptidases"/>
    <property type="match status" value="1"/>
</dbReference>
<keyword evidence="12" id="KW-0482">Metalloprotease</keyword>
<evidence type="ECO:0000313" key="21">
    <source>
        <dbReference type="Proteomes" id="UP000250043"/>
    </source>
</evidence>
<dbReference type="EC" id="3.4.-.-" evidence="15"/>
<evidence type="ECO:0000256" key="16">
    <source>
        <dbReference type="SAM" id="Phobius"/>
    </source>
</evidence>
<comment type="similarity">
    <text evidence="4 15">Belongs to the peptidase M28 family.</text>
</comment>
<evidence type="ECO:0000256" key="10">
    <source>
        <dbReference type="ARBA" id="ARBA00022833"/>
    </source>
</evidence>
<dbReference type="Pfam" id="PF04389">
    <property type="entry name" value="Peptidase_M28"/>
    <property type="match status" value="1"/>
</dbReference>
<feature type="transmembrane region" description="Helical" evidence="16">
    <location>
        <begin position="20"/>
        <end position="38"/>
    </location>
</feature>
<dbReference type="OrthoDB" id="76293at2759"/>
<evidence type="ECO:0000256" key="11">
    <source>
        <dbReference type="ARBA" id="ARBA00022989"/>
    </source>
</evidence>
<feature type="transmembrane region" description="Helical" evidence="16">
    <location>
        <begin position="706"/>
        <end position="729"/>
    </location>
</feature>
<evidence type="ECO:0000256" key="3">
    <source>
        <dbReference type="ARBA" id="ARBA00004128"/>
    </source>
</evidence>
<feature type="domain" description="Peptidase M28" evidence="17">
    <location>
        <begin position="138"/>
        <end position="321"/>
    </location>
</feature>
<dbReference type="PANTHER" id="PTHR12147">
    <property type="entry name" value="METALLOPEPTIDASE M28 FAMILY MEMBER"/>
    <property type="match status" value="1"/>
</dbReference>
<sequence length="1006" mass="110629">MPLRTWAARAAAPLRFTPIPVSILTVIVYAAVFVWVLVTDELPSVPENTRGLDLDRAYKDLQAITVAPHPYVSHANDEVYSYLVSRVEPVASKYDYVHLSIDLQTNASFFNARGHGTYFEGTNILVKIDGTDTSTSDSDEKPDGVLFSAHFDSVSTAPGATDDGMGVVTILAMIEYLATPEHRPRRTAIFFLNNGEEDGLNGAHTYYEHPWSNLTGTFINLEGAASGGRPLVFRSTSLGAARAFAARAVSHPHGNVLSADAFARGVIKSATDYEVYAKGIKGQTEGMSGSDFAFYRNRAYYHTPLDSIAGMGPRNARKALWAMMDGVRGAGLALLNEDVAAEDDQRHGVYFDLFGHAFVAFPLQALFVTNVVLLVVGPISVIGLLVWVILVARKQDEGTAVNDSVSGAKWKKILKYVFDWGRFCIMFIVGAAAEVALVVGYVKLNPYIIHSHAKTVLLAVMSLSYLSVTVPLQAIHAMLPSPSAWEKLTVTAQLYLLTWILLVASTTMIRRLTLGGLYWVTVWNLCAWLVSCLSLAESVWREKRGYDRNRKVQLDVESNDDNDDTVPARRYVAGMLHEYPETNGEGQDAQDGEAEAEIVETEPTEITPLMHQHHRVSDSGREYVTVDAGLGDAHTEPDSEEYGWWIVQLLLLVPIPAVLLFQIELILLGALNNTLVDGSSPVVAYAGLAALSFMIFLPLAPFAHRLHVWLTMVVVVVLAVSLAFTWVAFPFTYERPFKVFFQQSVELQLPANTSVDHIAFSSPSIPLVGPRGGVVRAVTSLTGLQGYVDRLVIPEMPSSTGKDVQCSEDRYLRPGLLTCRWESELLPSPDGTGSVEDDLDSILAPPRAMYGTDWVDVTTERLNTSSAMLSIRGTNTRGCRLYFDTPIHSYRVYYPASGSTRESRSEMQLGFEMPPEGVKEVRLWSRTWDREFVVEVGWEDKGEAFTMHGNASCIWAEYASGSAGSNNASASARIPAFEEVKKFLPLWAAPTKVADGLVEAWAHFSV</sequence>
<evidence type="ECO:0000256" key="13">
    <source>
        <dbReference type="ARBA" id="ARBA00023136"/>
    </source>
</evidence>
<comment type="subcellular location">
    <subcellularLocation>
        <location evidence="3">Vacuole membrane</location>
        <topology evidence="3">Multi-pass membrane protein</topology>
    </subcellularLocation>
</comment>
<feature type="transmembrane region" description="Helical" evidence="16">
    <location>
        <begin position="456"/>
        <end position="478"/>
    </location>
</feature>
<keyword evidence="6 15" id="KW-0645">Protease</keyword>
<keyword evidence="14" id="KW-0325">Glycoprotein</keyword>
<evidence type="ECO:0000259" key="19">
    <source>
        <dbReference type="Pfam" id="PF22251"/>
    </source>
</evidence>
<keyword evidence="11 16" id="KW-1133">Transmembrane helix</keyword>
<keyword evidence="13 16" id="KW-0472">Membrane</keyword>
<gene>
    <name evidence="20" type="ORF">OBBRIDRAFT_732664</name>
</gene>
<evidence type="ECO:0000256" key="7">
    <source>
        <dbReference type="ARBA" id="ARBA00022692"/>
    </source>
</evidence>
<keyword evidence="5" id="KW-0926">Vacuole</keyword>
<dbReference type="GO" id="GO:0006508">
    <property type="term" value="P:proteolysis"/>
    <property type="evidence" value="ECO:0007669"/>
    <property type="project" value="UniProtKB-KW"/>
</dbReference>
<dbReference type="InterPro" id="IPR053976">
    <property type="entry name" value="PFF1_TM"/>
</dbReference>
<evidence type="ECO:0000256" key="1">
    <source>
        <dbReference type="ARBA" id="ARBA00001947"/>
    </source>
</evidence>
<organism evidence="20 21">
    <name type="scientific">Obba rivulosa</name>
    <dbReference type="NCBI Taxonomy" id="1052685"/>
    <lineage>
        <taxon>Eukaryota</taxon>
        <taxon>Fungi</taxon>
        <taxon>Dikarya</taxon>
        <taxon>Basidiomycota</taxon>
        <taxon>Agaricomycotina</taxon>
        <taxon>Agaricomycetes</taxon>
        <taxon>Polyporales</taxon>
        <taxon>Gelatoporiaceae</taxon>
        <taxon>Obba</taxon>
    </lineage>
</organism>
<evidence type="ECO:0000256" key="14">
    <source>
        <dbReference type="ARBA" id="ARBA00023180"/>
    </source>
</evidence>
<evidence type="ECO:0000256" key="8">
    <source>
        <dbReference type="ARBA" id="ARBA00022723"/>
    </source>
</evidence>
<dbReference type="InterPro" id="IPR007484">
    <property type="entry name" value="Peptidase_M28"/>
</dbReference>
<evidence type="ECO:0000256" key="5">
    <source>
        <dbReference type="ARBA" id="ARBA00022554"/>
    </source>
</evidence>
<reference evidence="20 21" key="1">
    <citation type="submission" date="2016-07" db="EMBL/GenBank/DDBJ databases">
        <title>Draft genome of the white-rot fungus Obba rivulosa 3A-2.</title>
        <authorList>
            <consortium name="DOE Joint Genome Institute"/>
            <person name="Miettinen O."/>
            <person name="Riley R."/>
            <person name="Acob R."/>
            <person name="Barry K."/>
            <person name="Cullen D."/>
            <person name="De Vries R."/>
            <person name="Hainaut M."/>
            <person name="Hatakka A."/>
            <person name="Henrissat B."/>
            <person name="Hilden K."/>
            <person name="Kuo R."/>
            <person name="Labutti K."/>
            <person name="Lipzen A."/>
            <person name="Makela M.R."/>
            <person name="Sandor L."/>
            <person name="Spatafora J.W."/>
            <person name="Grigoriev I.V."/>
            <person name="Hibbett D.S."/>
        </authorList>
    </citation>
    <scope>NUCLEOTIDE SEQUENCE [LARGE SCALE GENOMIC DNA]</scope>
    <source>
        <strain evidence="20 21">3A-2</strain>
    </source>
</reference>
<dbReference type="EMBL" id="KV722427">
    <property type="protein sequence ID" value="OCH89411.1"/>
    <property type="molecule type" value="Genomic_DNA"/>
</dbReference>
<keyword evidence="10 15" id="KW-0862">Zinc</keyword>
<dbReference type="GO" id="GO:0005774">
    <property type="term" value="C:vacuolar membrane"/>
    <property type="evidence" value="ECO:0007669"/>
    <property type="project" value="UniProtKB-SubCell"/>
</dbReference>
<protein>
    <recommendedName>
        <fullName evidence="15">Peptide hydrolase</fullName>
        <ecNumber evidence="15">3.4.-.-</ecNumber>
    </recommendedName>
</protein>
<evidence type="ECO:0000259" key="18">
    <source>
        <dbReference type="Pfam" id="PF22250"/>
    </source>
</evidence>